<keyword evidence="1" id="KW-0812">Transmembrane</keyword>
<evidence type="ECO:0000256" key="1">
    <source>
        <dbReference type="SAM" id="Phobius"/>
    </source>
</evidence>
<proteinExistence type="predicted"/>
<feature type="transmembrane region" description="Helical" evidence="1">
    <location>
        <begin position="12"/>
        <end position="34"/>
    </location>
</feature>
<evidence type="ECO:0000313" key="3">
    <source>
        <dbReference type="Proteomes" id="UP000053586"/>
    </source>
</evidence>
<comment type="caution">
    <text evidence="2">The sequence shown here is derived from an EMBL/GenBank/DDBJ whole genome shotgun (WGS) entry which is preliminary data.</text>
</comment>
<dbReference type="Proteomes" id="UP000053586">
    <property type="component" value="Unassembled WGS sequence"/>
</dbReference>
<name>H5TC57_9ALTE</name>
<gene>
    <name evidence="2" type="ORF">GPUN_1768</name>
</gene>
<keyword evidence="1" id="KW-0472">Membrane</keyword>
<dbReference type="AlphaFoldDB" id="H5TC57"/>
<reference evidence="2 3" key="2">
    <citation type="journal article" date="2017" name="Antonie Van Leeuwenhoek">
        <title>Rhizobium rhizosphaerae sp. nov., a novel species isolated from rice rhizosphere.</title>
        <authorList>
            <person name="Zhao J.J."/>
            <person name="Zhang J."/>
            <person name="Zhang R.J."/>
            <person name="Zhang C.W."/>
            <person name="Yin H.Q."/>
            <person name="Zhang X.X."/>
        </authorList>
    </citation>
    <scope>NUCLEOTIDE SEQUENCE [LARGE SCALE GENOMIC DNA]</scope>
    <source>
        <strain evidence="2 3">ACAM 611</strain>
    </source>
</reference>
<organism evidence="2 3">
    <name type="scientific">Glaciecola punicea ACAM 611</name>
    <dbReference type="NCBI Taxonomy" id="1121923"/>
    <lineage>
        <taxon>Bacteria</taxon>
        <taxon>Pseudomonadati</taxon>
        <taxon>Pseudomonadota</taxon>
        <taxon>Gammaproteobacteria</taxon>
        <taxon>Alteromonadales</taxon>
        <taxon>Alteromonadaceae</taxon>
        <taxon>Glaciecola</taxon>
    </lineage>
</organism>
<protein>
    <submittedName>
        <fullName evidence="2">Uncharacterized protein</fullName>
    </submittedName>
</protein>
<accession>H5TC57</accession>
<sequence length="37" mass="4275">MYTRIKIKRLIFLRILLGSFVLAGAFFLLLSLYIDGV</sequence>
<dbReference type="EMBL" id="BAET01000018">
    <property type="protein sequence ID" value="GAB55884.1"/>
    <property type="molecule type" value="Genomic_DNA"/>
</dbReference>
<keyword evidence="3" id="KW-1185">Reference proteome</keyword>
<keyword evidence="1" id="KW-1133">Transmembrane helix</keyword>
<evidence type="ECO:0000313" key="2">
    <source>
        <dbReference type="EMBL" id="GAB55884.1"/>
    </source>
</evidence>
<reference evidence="2 3" key="1">
    <citation type="journal article" date="2012" name="J. Bacteriol.">
        <title>Genome sequence of proteorhodopsin-containing sea ice bacterium Glaciecola punicea ACAM 611T.</title>
        <authorList>
            <person name="Qin Q.-L."/>
            <person name="Xie B.-B."/>
            <person name="Shu Y.-L."/>
            <person name="Rong J.-C."/>
            <person name="Zhao D.-L."/>
            <person name="Zhang X.-Y."/>
            <person name="Chen X.-L."/>
            <person name="Zhou B.-C."/>
            <person name="Zhanga Y.-Z."/>
        </authorList>
    </citation>
    <scope>NUCLEOTIDE SEQUENCE [LARGE SCALE GENOMIC DNA]</scope>
    <source>
        <strain evidence="2 3">ACAM 611</strain>
    </source>
</reference>